<keyword evidence="2" id="KW-0812">Transmembrane</keyword>
<accession>A0A1Z4GA08</accession>
<sequence length="217" mass="24211">MKILPISSMILTLIAAIGGSPLVLALPPKVVLQGNAQITEKQPVKLAQLQDDNNSERSQLVQQANALYNQGDLTGAEKILRRLNKKYPEDAFGHFQLGNVLLRQKQPEAAISSYQEAIRLKPKYALAYNALGVVYATQDRWDDAISQYRKALEINANYGEAMTNLGQALWQVNKKDEAVASLEKALNIFKTQSRNDKVYQIQQMLKQIRTADDPSVS</sequence>
<evidence type="ECO:0000256" key="4">
    <source>
        <dbReference type="ARBA" id="ARBA00022803"/>
    </source>
</evidence>
<dbReference type="Pfam" id="PF13424">
    <property type="entry name" value="TPR_12"/>
    <property type="match status" value="1"/>
</dbReference>
<evidence type="ECO:0000256" key="1">
    <source>
        <dbReference type="ARBA" id="ARBA00004167"/>
    </source>
</evidence>
<dbReference type="GO" id="GO:0016020">
    <property type="term" value="C:membrane"/>
    <property type="evidence" value="ECO:0007669"/>
    <property type="project" value="UniProtKB-SubCell"/>
</dbReference>
<dbReference type="Pfam" id="PF13432">
    <property type="entry name" value="TPR_16"/>
    <property type="match status" value="1"/>
</dbReference>
<keyword evidence="5" id="KW-1133">Transmembrane helix</keyword>
<gene>
    <name evidence="9" type="ORF">NIES21_00880</name>
</gene>
<evidence type="ECO:0000256" key="5">
    <source>
        <dbReference type="ARBA" id="ARBA00022989"/>
    </source>
</evidence>
<evidence type="ECO:0000256" key="7">
    <source>
        <dbReference type="ARBA" id="ARBA00038030"/>
    </source>
</evidence>
<comment type="similarity">
    <text evidence="7">Belongs to the Tom70 family.</text>
</comment>
<dbReference type="PANTHER" id="PTHR46208">
    <property type="entry name" value="MITOCHONDRIAL IMPORT RECEPTOR SUBUNIT TOM70"/>
    <property type="match status" value="1"/>
</dbReference>
<dbReference type="EMBL" id="AP018174">
    <property type="protein sequence ID" value="BAY14331.1"/>
    <property type="molecule type" value="Genomic_DNA"/>
</dbReference>
<keyword evidence="6" id="KW-0472">Membrane</keyword>
<protein>
    <submittedName>
        <fullName evidence="9">TPR repeat-containing protein</fullName>
    </submittedName>
</protein>
<keyword evidence="3" id="KW-0677">Repeat</keyword>
<dbReference type="Proteomes" id="UP000218287">
    <property type="component" value="Chromosome"/>
</dbReference>
<evidence type="ECO:0000256" key="8">
    <source>
        <dbReference type="PROSITE-ProRule" id="PRU00339"/>
    </source>
</evidence>
<dbReference type="PANTHER" id="PTHR46208:SF1">
    <property type="entry name" value="MITOCHONDRIAL IMPORT RECEPTOR SUBUNIT TOM70"/>
    <property type="match status" value="1"/>
</dbReference>
<evidence type="ECO:0000313" key="9">
    <source>
        <dbReference type="EMBL" id="BAY14331.1"/>
    </source>
</evidence>
<dbReference type="SUPFAM" id="SSF48452">
    <property type="entry name" value="TPR-like"/>
    <property type="match status" value="1"/>
</dbReference>
<proteinExistence type="inferred from homology"/>
<dbReference type="Gene3D" id="1.25.40.10">
    <property type="entry name" value="Tetratricopeptide repeat domain"/>
    <property type="match status" value="2"/>
</dbReference>
<evidence type="ECO:0000256" key="2">
    <source>
        <dbReference type="ARBA" id="ARBA00022692"/>
    </source>
</evidence>
<feature type="repeat" description="TPR" evidence="8">
    <location>
        <begin position="159"/>
        <end position="192"/>
    </location>
</feature>
<keyword evidence="4 8" id="KW-0802">TPR repeat</keyword>
<evidence type="ECO:0000256" key="6">
    <source>
        <dbReference type="ARBA" id="ARBA00023136"/>
    </source>
</evidence>
<dbReference type="OrthoDB" id="422081at2"/>
<dbReference type="AlphaFoldDB" id="A0A1Z4GA08"/>
<keyword evidence="10" id="KW-1185">Reference proteome</keyword>
<evidence type="ECO:0000256" key="3">
    <source>
        <dbReference type="ARBA" id="ARBA00022737"/>
    </source>
</evidence>
<name>A0A1Z4GA08_9CYAN</name>
<reference evidence="9 10" key="1">
    <citation type="submission" date="2017-06" db="EMBL/GenBank/DDBJ databases">
        <title>Genome sequencing of cyanobaciteial culture collection at National Institute for Environmental Studies (NIES).</title>
        <authorList>
            <person name="Hirose Y."/>
            <person name="Shimura Y."/>
            <person name="Fujisawa T."/>
            <person name="Nakamura Y."/>
            <person name="Kawachi M."/>
        </authorList>
    </citation>
    <scope>NUCLEOTIDE SEQUENCE [LARGE SCALE GENOMIC DNA]</scope>
    <source>
        <strain evidence="9 10">NIES-21</strain>
    </source>
</reference>
<evidence type="ECO:0000313" key="10">
    <source>
        <dbReference type="Proteomes" id="UP000218287"/>
    </source>
</evidence>
<dbReference type="PROSITE" id="PS50005">
    <property type="entry name" value="TPR"/>
    <property type="match status" value="3"/>
</dbReference>
<feature type="repeat" description="TPR" evidence="8">
    <location>
        <begin position="125"/>
        <end position="158"/>
    </location>
</feature>
<dbReference type="SMART" id="SM00028">
    <property type="entry name" value="TPR"/>
    <property type="match status" value="4"/>
</dbReference>
<comment type="subcellular location">
    <subcellularLocation>
        <location evidence="1">Membrane</location>
        <topology evidence="1">Single-pass membrane protein</topology>
    </subcellularLocation>
</comment>
<feature type="repeat" description="TPR" evidence="8">
    <location>
        <begin position="91"/>
        <end position="124"/>
    </location>
</feature>
<dbReference type="InterPro" id="IPR011990">
    <property type="entry name" value="TPR-like_helical_dom_sf"/>
</dbReference>
<dbReference type="PROSITE" id="PS50293">
    <property type="entry name" value="TPR_REGION"/>
    <property type="match status" value="1"/>
</dbReference>
<organism evidence="9 10">
    <name type="scientific">Anabaenopsis circularis NIES-21</name>
    <dbReference type="NCBI Taxonomy" id="1085406"/>
    <lineage>
        <taxon>Bacteria</taxon>
        <taxon>Bacillati</taxon>
        <taxon>Cyanobacteriota</taxon>
        <taxon>Cyanophyceae</taxon>
        <taxon>Nostocales</taxon>
        <taxon>Nodulariaceae</taxon>
        <taxon>Anabaenopsis</taxon>
    </lineage>
</organism>
<dbReference type="InterPro" id="IPR019734">
    <property type="entry name" value="TPR_rpt"/>
</dbReference>